<feature type="compositionally biased region" description="Basic residues" evidence="1">
    <location>
        <begin position="7"/>
        <end position="16"/>
    </location>
</feature>
<dbReference type="PANTHER" id="PTHR17695:SF11">
    <property type="entry name" value="SMALL SUBUNIT PROCESSOME COMPONENT 20 HOMOLOG"/>
    <property type="match status" value="1"/>
</dbReference>
<dbReference type="VEuPathDB" id="FungiDB:CPAG_01737"/>
<accession>A0A0J6EXU4</accession>
<organism evidence="5 6">
    <name type="scientific">Coccidioides posadasii RMSCC 3488</name>
    <dbReference type="NCBI Taxonomy" id="454284"/>
    <lineage>
        <taxon>Eukaryota</taxon>
        <taxon>Fungi</taxon>
        <taxon>Dikarya</taxon>
        <taxon>Ascomycota</taxon>
        <taxon>Pezizomycotina</taxon>
        <taxon>Eurotiomycetes</taxon>
        <taxon>Eurotiomycetidae</taxon>
        <taxon>Onygenales</taxon>
        <taxon>Onygenaceae</taxon>
        <taxon>Coccidioides</taxon>
    </lineage>
</organism>
<dbReference type="OrthoDB" id="360653at2759"/>
<dbReference type="Gene3D" id="1.25.10.10">
    <property type="entry name" value="Leucine-rich Repeat Variant"/>
    <property type="match status" value="3"/>
</dbReference>
<dbReference type="InterPro" id="IPR016024">
    <property type="entry name" value="ARM-type_fold"/>
</dbReference>
<dbReference type="InterPro" id="IPR057525">
    <property type="entry name" value="UTP20_C"/>
</dbReference>
<dbReference type="InterPro" id="IPR052575">
    <property type="entry name" value="SSU_processome_comp_20"/>
</dbReference>
<dbReference type="InterPro" id="IPR046523">
    <property type="entry name" value="UTP20_dom"/>
</dbReference>
<protein>
    <submittedName>
        <fullName evidence="5">Uncharacterized protein</fullName>
    </submittedName>
</protein>
<feature type="domain" description="U3 small nucleolar RNA-associated protein 20" evidence="3">
    <location>
        <begin position="1704"/>
        <end position="1922"/>
    </location>
</feature>
<dbReference type="Pfam" id="PF07539">
    <property type="entry name" value="UTP20_N"/>
    <property type="match status" value="1"/>
</dbReference>
<dbReference type="Pfam" id="PF23099">
    <property type="entry name" value="UTP20_C"/>
    <property type="match status" value="1"/>
</dbReference>
<feature type="domain" description="U3 small nucleolar RNA-associated protein 20 N-terminal" evidence="2">
    <location>
        <begin position="875"/>
        <end position="1501"/>
    </location>
</feature>
<dbReference type="EMBL" id="DS268109">
    <property type="protein sequence ID" value="KMM65386.1"/>
    <property type="molecule type" value="Genomic_DNA"/>
</dbReference>
<evidence type="ECO:0000256" key="1">
    <source>
        <dbReference type="SAM" id="MobiDB-lite"/>
    </source>
</evidence>
<dbReference type="Proteomes" id="UP000054567">
    <property type="component" value="Unassembled WGS sequence"/>
</dbReference>
<dbReference type="Pfam" id="PF20416">
    <property type="entry name" value="UTP20"/>
    <property type="match status" value="1"/>
</dbReference>
<dbReference type="GO" id="GO:0032040">
    <property type="term" value="C:small-subunit processome"/>
    <property type="evidence" value="ECO:0007669"/>
    <property type="project" value="TreeGrafter"/>
</dbReference>
<dbReference type="PANTHER" id="PTHR17695">
    <property type="entry name" value="SMALL SUBUNIT PROCESSOME COMPONENT 20 HOMOLOG"/>
    <property type="match status" value="1"/>
</dbReference>
<dbReference type="InterPro" id="IPR011989">
    <property type="entry name" value="ARM-like"/>
</dbReference>
<evidence type="ECO:0000259" key="4">
    <source>
        <dbReference type="Pfam" id="PF23099"/>
    </source>
</evidence>
<feature type="domain" description="U3 small nucleolar RNA-associated protein 20 C-terminal" evidence="4">
    <location>
        <begin position="2385"/>
        <end position="2613"/>
    </location>
</feature>
<name>A0A0J6EXU4_COCPO</name>
<sequence length="2624" mass="295299">MAGAHSARGKPPKLRKGGTETTKSHRFEPFSQRIAKLKIDPVHRVRRNSFSEENGDESCSYFRASLEHWMELNLSENFTEFSQRAGRLCESLPQVLYHQDAIMDLLAEYIGRRDELSMEPLLSLMAQFARDLGSRFEKHFATTVQLVASVAATHSSIEVIEWSFTCLAWIFKFLSRLLVPDLRQLLGIMSPYLGKQPQKHFVARFAAESMSFLIRKAALVYYKNKAPLERAVAFLFEDLSKTEGQRQIAMYQEGLMNMFADAVKGVKGGIHSNGADILQCLMTSATMEDATHSAVAEAVLSGVLINLVHYSTSDTFSPVLDVICDYIEASSKKSSVIHFRVNVHLLFLAVVTRKGSRIQGWKRVHKVLLCLLKEAAGNSELNTLSIEQLLGATAIAIQTSPMDELLPHMRQIMEIIIRDPLSQYFLPFCLFLSSFGSDRFYSVVLPYFQRFIVSLWQDYEAGFCLTLPRLHSLNCVTAQANKSGYLTCPNGWKEHIARQFSNKKPTTRDITFLYAYTTLQDALSFSTPPSIVPQILESLHHLLLTSANPQSNRKVDLDSFACGQGFLAYVQLAAQMKELDSNVWDLVISRGVEFATVPVFLEATLGFMTASNKPPQFSGEKIEPFVDTLLSILAGPSHELRLSSLKIIQAVLFWLDVETGCISTAIEIEQSDLTLQTARELSMLVRRLASSYAEASKLKWLDRLIPNFCFGLLSKKLASLWDDTCEAIKVICENSTGERTVTDLAMSWLQEGSSSGSDETNEANANEENSIVTSEFQCFNVLNVEKSLMLSFEAARDSESLLVDDFKNAHKPVVLTPVYARSQALRVLSAVPYVAEKRSRQLVPLFLSWTSKDDEPLNSSSGSSSTLAMDETKARWDLRDKKAMLTLLGKFTNPKVLYKASEVHDTLANLLCNGDSEIQKLAMKAIFTWKSPAVQPYEQNLLNLLDDARFRDELAVFVHLGKDNSIIEDEHREGLFPYLLRLLYGKMVARSGLRGSQGGGQEGRRKAILRAISQLSEKDFEHFIRIAFGPLANVNILDGVSEHQSFLATRQSGKALRPLICLTNDHIFHRKQYGLLKMIETMFSTLKSRMHAYVDCTMNVILYCIVRACRQLHAGDEIKEEDSNQNSQLSLLRNVRQIGTRCLELVFSVSSDVDWTPYMPIIFAEVINPRLPNFAVETAQSISGLLQLFRTWASHPKSALYLCNSNVVPKVVNILGVESAREGVKLFVLDEVLSPLVNAATCPGKDKDGDADIETMSLVRTGVFASHVEYMLVQIDSLLRKQSSRQLTLSGVEILSKLAQFVESSTETSKLIDTTIYLLQQPPDRVPPRTKGGLLRVLQQFLPLYNPEGNDELSGQLFEVLSSMFDYFKDDANREALSKVFELFSKRHPELIEVSRLAADLNSLSSKRLDEVDFERRLGAFHAINEEKFSTFSARQWRPLLYNLLYHIKDEEELAIRSSASLGIRRFIRCAAPSEEIEIPEFRELVDKVLLPSLKSGVKQNAETVRAEFVAVLGHLIQLHPKHPNLSDLYDLLANGDEEASFFNNILHIQQHRRQRALRRLTTEVTKGKISASNISTVFFPLIEHYVFNQAEDDNAHNLAAEAVSTIGILAGGLEWSQFRAIFRRFKDYLQSKPGMEKNIIRLLGQLTDALTRASNSTPSATEEISVDGIAKSTLSRSLPSLAQVASELKSHFIPFLSKFIHHKEESEVSLRLPVAVTTVKLLKLLPEEERALLLPPVLLDISNILKSKSQDSRDVARKTLADIALILGPSYFGYILKELRTTLTKGYQLHVLSFTVHSILVATSQDFMVGDLDQDLPVLASIIMDDIFGTVGQEKDAEDYISKMKEVKASKSFDSMELLAKNASVRHVYNLVQPIQRLLEERLTSSIVKKVDELLRRIATGLLRNPGVESRDFLIFCYQVIKESYKTTDPSQPDAAAQPKDRFIVKMIAFNKSGTGRSTSSYLYKLARFSLDALRSVLNKYNSLLTAENLSGFLPIIGDALVQGYEEVKIAAIRLLSTIIKLPLEEIDKSSDVYLVEAIKLIKEAPNTNAEGAQAAIKLIASILRERRSIKLKDSHLAYMLKRISGDIEEPDRQGITFNFIRAVMARKLIVPEMYELVDNIAAMMVTNHTRNARDLARGVYVHFLIEYPQTKNRWSKQLGYLTKNLDYRHKEGRQSVLEAVHLLLTKTNGELAQDIVGTFFVPIVMVMANDESPECREMAGILLNSIYSCAEPEQLKPILSSLRMWLERTENLSLITAGLQAARIFFESNAGDKENEAQFVTNLLPRLMDIPLENPSSEEWETLYYSLQLFIKLSKVFPAISLSPSCAPIWSKVRQSLFFPHSWIKSCAANLIGTWLADEAKTNAANGYGAIPLVGSSGLKLDENTMLDLTRGCIFCLKAPTVSEELATQTIRNLVFLGRCFGQNDLYLPVKHVNGCKDSDSESEVEEVKEPSKEPKKAIQYIFEQAAKILRREPVTTKAESLRGKTACMKLIAALCSHLETGQLLPSLQKILLPLLHLTDPSIPPPRSSDENFRAAYKVLVESSQEILDLLQKKFGTTEFVTELSRARDNIRTRRDERRVKRKIEAVADPQKFGREKKRKNERKKERRKEKGLGFRDRRRGW</sequence>
<feature type="compositionally biased region" description="Basic and acidic residues" evidence="1">
    <location>
        <begin position="2576"/>
        <end position="2588"/>
    </location>
</feature>
<dbReference type="InterPro" id="IPR011430">
    <property type="entry name" value="UTP20_N"/>
</dbReference>
<evidence type="ECO:0000259" key="3">
    <source>
        <dbReference type="Pfam" id="PF20416"/>
    </source>
</evidence>
<proteinExistence type="predicted"/>
<evidence type="ECO:0000259" key="2">
    <source>
        <dbReference type="Pfam" id="PF07539"/>
    </source>
</evidence>
<reference evidence="5 6" key="1">
    <citation type="submission" date="2007-06" db="EMBL/GenBank/DDBJ databases">
        <title>The Genome Sequence of Coccidioides posadasii RMSCC_3488.</title>
        <authorList>
            <consortium name="Coccidioides Genome Resources Consortium"/>
            <consortium name="The Broad Institute Genome Sequencing Platform"/>
            <person name="Henn M.R."/>
            <person name="Sykes S."/>
            <person name="Young S."/>
            <person name="Jaffe D."/>
            <person name="Berlin A."/>
            <person name="Alvarez P."/>
            <person name="Butler J."/>
            <person name="Gnerre S."/>
            <person name="Grabherr M."/>
            <person name="Mauceli E."/>
            <person name="Brockman W."/>
            <person name="Kodira C."/>
            <person name="Alvarado L."/>
            <person name="Zeng Q."/>
            <person name="Crawford M."/>
            <person name="Antoine C."/>
            <person name="Devon K."/>
            <person name="Galgiani J."/>
            <person name="Orsborn K."/>
            <person name="Lewis M.L."/>
            <person name="Nusbaum C."/>
            <person name="Galagan J."/>
            <person name="Birren B."/>
        </authorList>
    </citation>
    <scope>NUCLEOTIDE SEQUENCE [LARGE SCALE GENOMIC DNA]</scope>
    <source>
        <strain evidence="5 6">RMSCC 3488</strain>
    </source>
</reference>
<feature type="region of interest" description="Disordered" evidence="1">
    <location>
        <begin position="1"/>
        <end position="27"/>
    </location>
</feature>
<evidence type="ECO:0000313" key="5">
    <source>
        <dbReference type="EMBL" id="KMM65386.1"/>
    </source>
</evidence>
<gene>
    <name evidence="5" type="ORF">CPAG_01737</name>
</gene>
<reference evidence="6" key="3">
    <citation type="journal article" date="2010" name="Genome Res.">
        <title>Population genomic sequencing of Coccidioides fungi reveals recent hybridization and transposon control.</title>
        <authorList>
            <person name="Neafsey D.E."/>
            <person name="Barker B.M."/>
            <person name="Sharpton T.J."/>
            <person name="Stajich J.E."/>
            <person name="Park D.J."/>
            <person name="Whiston E."/>
            <person name="Hung C.-Y."/>
            <person name="McMahan C."/>
            <person name="White J."/>
            <person name="Sykes S."/>
            <person name="Heiman D."/>
            <person name="Young S."/>
            <person name="Zeng Q."/>
            <person name="Abouelleil A."/>
            <person name="Aftuck L."/>
            <person name="Bessette D."/>
            <person name="Brown A."/>
            <person name="FitzGerald M."/>
            <person name="Lui A."/>
            <person name="Macdonald J.P."/>
            <person name="Priest M."/>
            <person name="Orbach M.J."/>
            <person name="Galgiani J.N."/>
            <person name="Kirkland T.N."/>
            <person name="Cole G.T."/>
            <person name="Birren B.W."/>
            <person name="Henn M.R."/>
            <person name="Taylor J.W."/>
            <person name="Rounsley S.D."/>
        </authorList>
    </citation>
    <scope>NUCLEOTIDE SEQUENCE [LARGE SCALE GENOMIC DNA]</scope>
    <source>
        <strain evidence="6">RMSCC 3488</strain>
    </source>
</reference>
<evidence type="ECO:0000313" key="6">
    <source>
        <dbReference type="Proteomes" id="UP000054567"/>
    </source>
</evidence>
<feature type="compositionally biased region" description="Basic residues" evidence="1">
    <location>
        <begin position="2597"/>
        <end position="2610"/>
    </location>
</feature>
<dbReference type="GO" id="GO:0030686">
    <property type="term" value="C:90S preribosome"/>
    <property type="evidence" value="ECO:0007669"/>
    <property type="project" value="TreeGrafter"/>
</dbReference>
<reference evidence="6" key="2">
    <citation type="journal article" date="2009" name="Genome Res.">
        <title>Comparative genomic analyses of the human fungal pathogens Coccidioides and their relatives.</title>
        <authorList>
            <person name="Sharpton T.J."/>
            <person name="Stajich J.E."/>
            <person name="Rounsley S.D."/>
            <person name="Gardner M.J."/>
            <person name="Wortman J.R."/>
            <person name="Jordar V.S."/>
            <person name="Maiti R."/>
            <person name="Kodira C.D."/>
            <person name="Neafsey D.E."/>
            <person name="Zeng Q."/>
            <person name="Hung C.-Y."/>
            <person name="McMahan C."/>
            <person name="Muszewska A."/>
            <person name="Grynberg M."/>
            <person name="Mandel M.A."/>
            <person name="Kellner E.M."/>
            <person name="Barker B.M."/>
            <person name="Galgiani J.N."/>
            <person name="Orbach M.J."/>
            <person name="Kirkland T.N."/>
            <person name="Cole G.T."/>
            <person name="Henn M.R."/>
            <person name="Birren B.W."/>
            <person name="Taylor J.W."/>
        </authorList>
    </citation>
    <scope>NUCLEOTIDE SEQUENCE [LARGE SCALE GENOMIC DNA]</scope>
    <source>
        <strain evidence="6">RMSCC 3488</strain>
    </source>
</reference>
<feature type="region of interest" description="Disordered" evidence="1">
    <location>
        <begin position="2576"/>
        <end position="2624"/>
    </location>
</feature>
<dbReference type="SUPFAM" id="SSF48371">
    <property type="entry name" value="ARM repeat"/>
    <property type="match status" value="2"/>
</dbReference>